<evidence type="ECO:0000313" key="4">
    <source>
        <dbReference type="EMBL" id="KAF0467101.1"/>
    </source>
</evidence>
<proteinExistence type="predicted"/>
<evidence type="ECO:0000256" key="1">
    <source>
        <dbReference type="PROSITE-ProRule" id="PRU00176"/>
    </source>
</evidence>
<dbReference type="AlphaFoldDB" id="A0A8H4A9B2"/>
<dbReference type="EMBL" id="WTPW01000959">
    <property type="protein sequence ID" value="KAF0467101.1"/>
    <property type="molecule type" value="Genomic_DNA"/>
</dbReference>
<dbReference type="OrthoDB" id="446113at2759"/>
<dbReference type="PANTHER" id="PTHR48037">
    <property type="entry name" value="ATPASE E1"/>
    <property type="match status" value="1"/>
</dbReference>
<accession>A0A8H4A9B2</accession>
<dbReference type="InterPro" id="IPR035979">
    <property type="entry name" value="RBD_domain_sf"/>
</dbReference>
<feature type="compositionally biased region" description="Polar residues" evidence="2">
    <location>
        <begin position="21"/>
        <end position="35"/>
    </location>
</feature>
<dbReference type="GO" id="GO:0003723">
    <property type="term" value="F:RNA binding"/>
    <property type="evidence" value="ECO:0007669"/>
    <property type="project" value="UniProtKB-UniRule"/>
</dbReference>
<name>A0A8H4A9B2_GIGMA</name>
<sequence>MVVAKENNTQQPHKVEPEEVSSLSTNDNIIQQPKSTYDENKNDDEEPIEVDEFGRMLRRNERQRNDDLDNSDHSDYERHRSEPRRYGSSRSSRYRHSDDYYESRSSSYHYRKLQYDSYVPRRSSYYKHSDSDRDDYYRSDDDRHRDRKRARTWSRRSSDSEDDNDRRHNSRRRSHSRDRSIGTEGRKWAQFGQEDPFSTASRYIDTEFYTRKIYVGELRGVSERALHNAFERFGDIESIDMLPEKGIAFIDFDTEENANEARRRMNNTLLGSGYVQVNRAKRPERNKNGFGNVPWSDADGAEARLNETKPIIYSTSSISAQTVFSATSAPPPQAFDLRATLKRDKIINIIKKLFNMPFKTFIVDRKDAACLSSNFTRL</sequence>
<feature type="region of interest" description="Disordered" evidence="2">
    <location>
        <begin position="1"/>
        <end position="105"/>
    </location>
</feature>
<feature type="domain" description="RRM" evidence="3">
    <location>
        <begin position="211"/>
        <end position="282"/>
    </location>
</feature>
<organism evidence="4 5">
    <name type="scientific">Gigaspora margarita</name>
    <dbReference type="NCBI Taxonomy" id="4874"/>
    <lineage>
        <taxon>Eukaryota</taxon>
        <taxon>Fungi</taxon>
        <taxon>Fungi incertae sedis</taxon>
        <taxon>Mucoromycota</taxon>
        <taxon>Glomeromycotina</taxon>
        <taxon>Glomeromycetes</taxon>
        <taxon>Diversisporales</taxon>
        <taxon>Gigasporaceae</taxon>
        <taxon>Gigaspora</taxon>
    </lineage>
</organism>
<feature type="compositionally biased region" description="Acidic residues" evidence="2">
    <location>
        <begin position="41"/>
        <end position="51"/>
    </location>
</feature>
<feature type="compositionally biased region" description="Polar residues" evidence="2">
    <location>
        <begin position="1"/>
        <end position="12"/>
    </location>
</feature>
<evidence type="ECO:0000259" key="3">
    <source>
        <dbReference type="PROSITE" id="PS50102"/>
    </source>
</evidence>
<dbReference type="Gene3D" id="3.30.70.330">
    <property type="match status" value="1"/>
</dbReference>
<dbReference type="PANTHER" id="PTHR48037:SF1">
    <property type="entry name" value="RRM DOMAIN-CONTAINING PROTEIN"/>
    <property type="match status" value="1"/>
</dbReference>
<keyword evidence="5" id="KW-1185">Reference proteome</keyword>
<keyword evidence="1" id="KW-0694">RNA-binding</keyword>
<comment type="caution">
    <text evidence="4">The sequence shown here is derived from an EMBL/GenBank/DDBJ whole genome shotgun (WGS) entry which is preliminary data.</text>
</comment>
<dbReference type="Proteomes" id="UP000439903">
    <property type="component" value="Unassembled WGS sequence"/>
</dbReference>
<dbReference type="SUPFAM" id="SSF54928">
    <property type="entry name" value="RNA-binding domain, RBD"/>
    <property type="match status" value="1"/>
</dbReference>
<feature type="compositionally biased region" description="Basic and acidic residues" evidence="2">
    <location>
        <begin position="156"/>
        <end position="167"/>
    </location>
</feature>
<reference evidence="4 5" key="1">
    <citation type="journal article" date="2019" name="Environ. Microbiol.">
        <title>At the nexus of three kingdoms: the genome of the mycorrhizal fungus Gigaspora margarita provides insights into plant, endobacterial and fungal interactions.</title>
        <authorList>
            <person name="Venice F."/>
            <person name="Ghignone S."/>
            <person name="Salvioli di Fossalunga A."/>
            <person name="Amselem J."/>
            <person name="Novero M."/>
            <person name="Xianan X."/>
            <person name="Sedzielewska Toro K."/>
            <person name="Morin E."/>
            <person name="Lipzen A."/>
            <person name="Grigoriev I.V."/>
            <person name="Henrissat B."/>
            <person name="Martin F.M."/>
            <person name="Bonfante P."/>
        </authorList>
    </citation>
    <scope>NUCLEOTIDE SEQUENCE [LARGE SCALE GENOMIC DNA]</scope>
    <source>
        <strain evidence="4 5">BEG34</strain>
    </source>
</reference>
<feature type="compositionally biased region" description="Basic and acidic residues" evidence="2">
    <location>
        <begin position="127"/>
        <end position="144"/>
    </location>
</feature>
<dbReference type="InterPro" id="IPR000504">
    <property type="entry name" value="RRM_dom"/>
</dbReference>
<dbReference type="InterPro" id="IPR012677">
    <property type="entry name" value="Nucleotide-bd_a/b_plait_sf"/>
</dbReference>
<feature type="region of interest" description="Disordered" evidence="2">
    <location>
        <begin position="124"/>
        <end position="185"/>
    </location>
</feature>
<feature type="compositionally biased region" description="Basic and acidic residues" evidence="2">
    <location>
        <begin position="52"/>
        <end position="85"/>
    </location>
</feature>
<evidence type="ECO:0000256" key="2">
    <source>
        <dbReference type="SAM" id="MobiDB-lite"/>
    </source>
</evidence>
<dbReference type="PROSITE" id="PS50102">
    <property type="entry name" value="RRM"/>
    <property type="match status" value="1"/>
</dbReference>
<dbReference type="Pfam" id="PF00076">
    <property type="entry name" value="RRM_1"/>
    <property type="match status" value="1"/>
</dbReference>
<dbReference type="CDD" id="cd00590">
    <property type="entry name" value="RRM_SF"/>
    <property type="match status" value="1"/>
</dbReference>
<evidence type="ECO:0000313" key="5">
    <source>
        <dbReference type="Proteomes" id="UP000439903"/>
    </source>
</evidence>
<protein>
    <submittedName>
        <fullName evidence="4">RNA-binding domain-containing protein</fullName>
    </submittedName>
</protein>
<feature type="compositionally biased region" description="Basic residues" evidence="2">
    <location>
        <begin position="145"/>
        <end position="154"/>
    </location>
</feature>
<gene>
    <name evidence="4" type="ORF">F8M41_026075</name>
</gene>
<dbReference type="SMART" id="SM00360">
    <property type="entry name" value="RRM"/>
    <property type="match status" value="1"/>
</dbReference>